<dbReference type="EMBL" id="CP109019">
    <property type="protein sequence ID" value="WUT84255.1"/>
    <property type="molecule type" value="Genomic_DNA"/>
</dbReference>
<evidence type="ECO:0000256" key="2">
    <source>
        <dbReference type="ARBA" id="ARBA00023125"/>
    </source>
</evidence>
<dbReference type="PANTHER" id="PTHR44846:SF17">
    <property type="entry name" value="GNTR-FAMILY TRANSCRIPTIONAL REGULATOR"/>
    <property type="match status" value="1"/>
</dbReference>
<dbReference type="InterPro" id="IPR036390">
    <property type="entry name" value="WH_DNA-bd_sf"/>
</dbReference>
<dbReference type="SUPFAM" id="SSF46785">
    <property type="entry name" value="Winged helix' DNA-binding domain"/>
    <property type="match status" value="1"/>
</dbReference>
<evidence type="ECO:0000313" key="7">
    <source>
        <dbReference type="Proteomes" id="UP001432060"/>
    </source>
</evidence>
<dbReference type="CDD" id="cd07377">
    <property type="entry name" value="WHTH_GntR"/>
    <property type="match status" value="1"/>
</dbReference>
<keyword evidence="4" id="KW-0175">Coiled coil</keyword>
<evidence type="ECO:0000256" key="3">
    <source>
        <dbReference type="ARBA" id="ARBA00023163"/>
    </source>
</evidence>
<dbReference type="SMART" id="SM00345">
    <property type="entry name" value="HTH_GNTR"/>
    <property type="match status" value="1"/>
</dbReference>
<keyword evidence="2" id="KW-0238">DNA-binding</keyword>
<accession>A0ABZ1XL57</accession>
<name>A0ABZ1XL57_9ACTN</name>
<dbReference type="Pfam" id="PF00392">
    <property type="entry name" value="GntR"/>
    <property type="match status" value="1"/>
</dbReference>
<dbReference type="PROSITE" id="PS50949">
    <property type="entry name" value="HTH_GNTR"/>
    <property type="match status" value="1"/>
</dbReference>
<dbReference type="Proteomes" id="UP001432060">
    <property type="component" value="Chromosome"/>
</dbReference>
<evidence type="ECO:0000256" key="1">
    <source>
        <dbReference type="ARBA" id="ARBA00023015"/>
    </source>
</evidence>
<dbReference type="PANTHER" id="PTHR44846">
    <property type="entry name" value="MANNOSYL-D-GLYCERATE TRANSPORT/METABOLISM SYSTEM REPRESSOR MNGR-RELATED"/>
    <property type="match status" value="1"/>
</dbReference>
<keyword evidence="7" id="KW-1185">Reference proteome</keyword>
<protein>
    <submittedName>
        <fullName evidence="6">Winged helix-turn-helix domain-containing protein</fullName>
    </submittedName>
</protein>
<feature type="domain" description="HTH gntR-type" evidence="5">
    <location>
        <begin position="9"/>
        <end position="77"/>
    </location>
</feature>
<sequence>MTVAADDPRPKKVQIADVLREEITAAQLPAGHRLATLREMAKRFKVTTVTVGQALQILLSEGLIESVPTRGYFVKTPEGEAEAVTQGNGPVERDEIMTIHSEIRQLAARVAELEKRADRKGSA</sequence>
<keyword evidence="3" id="KW-0804">Transcription</keyword>
<feature type="coiled-coil region" evidence="4">
    <location>
        <begin position="96"/>
        <end position="123"/>
    </location>
</feature>
<dbReference type="Gene3D" id="1.10.10.10">
    <property type="entry name" value="Winged helix-like DNA-binding domain superfamily/Winged helix DNA-binding domain"/>
    <property type="match status" value="1"/>
</dbReference>
<organism evidence="6 7">
    <name type="scientific">Streptomyces melanogenes</name>
    <dbReference type="NCBI Taxonomy" id="67326"/>
    <lineage>
        <taxon>Bacteria</taxon>
        <taxon>Bacillati</taxon>
        <taxon>Actinomycetota</taxon>
        <taxon>Actinomycetes</taxon>
        <taxon>Kitasatosporales</taxon>
        <taxon>Streptomycetaceae</taxon>
        <taxon>Streptomyces</taxon>
    </lineage>
</organism>
<proteinExistence type="predicted"/>
<dbReference type="InterPro" id="IPR000524">
    <property type="entry name" value="Tscrpt_reg_HTH_GntR"/>
</dbReference>
<gene>
    <name evidence="6" type="ORF">OG515_19675</name>
</gene>
<dbReference type="InterPro" id="IPR036388">
    <property type="entry name" value="WH-like_DNA-bd_sf"/>
</dbReference>
<dbReference type="InterPro" id="IPR050679">
    <property type="entry name" value="Bact_HTH_transcr_reg"/>
</dbReference>
<reference evidence="6" key="1">
    <citation type="submission" date="2022-10" db="EMBL/GenBank/DDBJ databases">
        <title>The complete genomes of actinobacterial strains from the NBC collection.</title>
        <authorList>
            <person name="Joergensen T.S."/>
            <person name="Alvarez Arevalo M."/>
            <person name="Sterndorff E.B."/>
            <person name="Faurdal D."/>
            <person name="Vuksanovic O."/>
            <person name="Mourched A.-S."/>
            <person name="Charusanti P."/>
            <person name="Shaw S."/>
            <person name="Blin K."/>
            <person name="Weber T."/>
        </authorList>
    </citation>
    <scope>NUCLEOTIDE SEQUENCE</scope>
    <source>
        <strain evidence="6">NBC_00668</strain>
    </source>
</reference>
<evidence type="ECO:0000313" key="6">
    <source>
        <dbReference type="EMBL" id="WUT84255.1"/>
    </source>
</evidence>
<evidence type="ECO:0000259" key="5">
    <source>
        <dbReference type="PROSITE" id="PS50949"/>
    </source>
</evidence>
<keyword evidence="1" id="KW-0805">Transcription regulation</keyword>
<dbReference type="RefSeq" id="WP_329400508.1">
    <property type="nucleotide sequence ID" value="NZ_CP109019.1"/>
</dbReference>
<evidence type="ECO:0000256" key="4">
    <source>
        <dbReference type="SAM" id="Coils"/>
    </source>
</evidence>